<dbReference type="Gene3D" id="2.30.40.10">
    <property type="entry name" value="Urease, subunit C, domain 1"/>
    <property type="match status" value="1"/>
</dbReference>
<sequence>MFVLIEGGEVYAPEPAGAASVLVAGDRIAKVGPVDGRALAALGLEVEVIDARGCVVVPGLLDPHEHLLGGSGERGFASQTPEIALREVVTAGITTVVGCLGVDTTTKTMTGLLAKAKAFKEEGISAYLYSGGYDVPPVTLTGSVRRDMLLVDEVIGAGEVAVSDLRSTEPTLAELARLASDAHVGGILTGKAGITHLHMGDGPGRLEPVRRLLAEHDVAPGWLYPTHVERSEPLMREAIALTRQGVTVDIDTVEEDLGKWLRLFCDEGGDLANLTVSSDASIPSPRTLFEQVREVVREFGFSLERALPLVTSNTARVLKLGRKGALRPGHDADVVVLERGSLEILEVIARGRRMVKAGRLAVTERFLEQSNRKVELHGRKYRER</sequence>
<evidence type="ECO:0000256" key="1">
    <source>
        <dbReference type="ARBA" id="ARBA00001947"/>
    </source>
</evidence>
<dbReference type="Pfam" id="PF01979">
    <property type="entry name" value="Amidohydro_1"/>
    <property type="match status" value="1"/>
</dbReference>
<reference evidence="3 4" key="1">
    <citation type="submission" date="2015-09" db="EMBL/GenBank/DDBJ databases">
        <title>Sorangium comparison.</title>
        <authorList>
            <person name="Zaburannyi N."/>
            <person name="Bunk B."/>
            <person name="Overmann J."/>
            <person name="Mueller R."/>
        </authorList>
    </citation>
    <scope>NUCLEOTIDE SEQUENCE [LARGE SCALE GENOMIC DNA]</scope>
    <source>
        <strain evidence="3 4">So ce26</strain>
    </source>
</reference>
<dbReference type="GO" id="GO:0008798">
    <property type="term" value="F:beta-aspartyl-peptidase activity"/>
    <property type="evidence" value="ECO:0007669"/>
    <property type="project" value="InterPro"/>
</dbReference>
<gene>
    <name evidence="3" type="ORF">SOCE26_084680</name>
</gene>
<comment type="cofactor">
    <cofactor evidence="1">
        <name>Zn(2+)</name>
        <dbReference type="ChEBI" id="CHEBI:29105"/>
    </cofactor>
</comment>
<organism evidence="3 4">
    <name type="scientific">Sorangium cellulosum</name>
    <name type="common">Polyangium cellulosum</name>
    <dbReference type="NCBI Taxonomy" id="56"/>
    <lineage>
        <taxon>Bacteria</taxon>
        <taxon>Pseudomonadati</taxon>
        <taxon>Myxococcota</taxon>
        <taxon>Polyangia</taxon>
        <taxon>Polyangiales</taxon>
        <taxon>Polyangiaceae</taxon>
        <taxon>Sorangium</taxon>
    </lineage>
</organism>
<dbReference type="AlphaFoldDB" id="A0A2L0F5U0"/>
<dbReference type="InterPro" id="IPR050378">
    <property type="entry name" value="Metallo-dep_Hydrolases_sf"/>
</dbReference>
<dbReference type="Proteomes" id="UP000238348">
    <property type="component" value="Chromosome"/>
</dbReference>
<dbReference type="SUPFAM" id="SSF51556">
    <property type="entry name" value="Metallo-dependent hydrolases"/>
    <property type="match status" value="1"/>
</dbReference>
<dbReference type="PANTHER" id="PTHR11647">
    <property type="entry name" value="HYDRANTOINASE/DIHYDROPYRIMIDINASE FAMILY MEMBER"/>
    <property type="match status" value="1"/>
</dbReference>
<keyword evidence="3" id="KW-0378">Hydrolase</keyword>
<dbReference type="SUPFAM" id="SSF51338">
    <property type="entry name" value="Composite domain of metallo-dependent hydrolases"/>
    <property type="match status" value="1"/>
</dbReference>
<evidence type="ECO:0000313" key="4">
    <source>
        <dbReference type="Proteomes" id="UP000238348"/>
    </source>
</evidence>
<dbReference type="NCBIfam" id="TIGR01975">
    <property type="entry name" value="isoAsp_dipep"/>
    <property type="match status" value="1"/>
</dbReference>
<proteinExistence type="predicted"/>
<dbReference type="EMBL" id="CP012673">
    <property type="protein sequence ID" value="AUX46958.1"/>
    <property type="molecule type" value="Genomic_DNA"/>
</dbReference>
<dbReference type="InterPro" id="IPR006680">
    <property type="entry name" value="Amidohydro-rel"/>
</dbReference>
<protein>
    <submittedName>
        <fullName evidence="3">Peptidase</fullName>
        <ecNumber evidence="3">3.4.21.53</ecNumber>
    </submittedName>
</protein>
<dbReference type="InterPro" id="IPR011059">
    <property type="entry name" value="Metal-dep_hydrolase_composite"/>
</dbReference>
<dbReference type="PANTHER" id="PTHR11647:SF1">
    <property type="entry name" value="COLLAPSIN RESPONSE MEDIATOR PROTEIN"/>
    <property type="match status" value="1"/>
</dbReference>
<feature type="domain" description="Amidohydrolase-related" evidence="2">
    <location>
        <begin position="179"/>
        <end position="347"/>
    </location>
</feature>
<dbReference type="Gene3D" id="3.20.20.140">
    <property type="entry name" value="Metal-dependent hydrolases"/>
    <property type="match status" value="1"/>
</dbReference>
<name>A0A2L0F5U0_SORCE</name>
<dbReference type="GO" id="GO:0004252">
    <property type="term" value="F:serine-type endopeptidase activity"/>
    <property type="evidence" value="ECO:0007669"/>
    <property type="project" value="UniProtKB-EC"/>
</dbReference>
<dbReference type="RefSeq" id="WP_104985057.1">
    <property type="nucleotide sequence ID" value="NZ_CP012673.1"/>
</dbReference>
<dbReference type="EC" id="3.4.21.53" evidence="3"/>
<dbReference type="InterPro" id="IPR010229">
    <property type="entry name" value="Pept_M38_dipep"/>
</dbReference>
<evidence type="ECO:0000259" key="2">
    <source>
        <dbReference type="Pfam" id="PF01979"/>
    </source>
</evidence>
<dbReference type="GO" id="GO:0016810">
    <property type="term" value="F:hydrolase activity, acting on carbon-nitrogen (but not peptide) bonds"/>
    <property type="evidence" value="ECO:0007669"/>
    <property type="project" value="InterPro"/>
</dbReference>
<accession>A0A2L0F5U0</accession>
<evidence type="ECO:0000313" key="3">
    <source>
        <dbReference type="EMBL" id="AUX46958.1"/>
    </source>
</evidence>
<dbReference type="InterPro" id="IPR032466">
    <property type="entry name" value="Metal_Hydrolase"/>
</dbReference>
<dbReference type="OrthoDB" id="9803027at2"/>